<evidence type="ECO:0000259" key="1">
    <source>
        <dbReference type="PROSITE" id="PS50943"/>
    </source>
</evidence>
<dbReference type="AlphaFoldDB" id="A0A2W4W760"/>
<dbReference type="InterPro" id="IPR010982">
    <property type="entry name" value="Lambda_DNA-bd_dom_sf"/>
</dbReference>
<evidence type="ECO:0000313" key="3">
    <source>
        <dbReference type="Proteomes" id="UP000249081"/>
    </source>
</evidence>
<accession>A0A2W4W760</accession>
<dbReference type="InterPro" id="IPR001387">
    <property type="entry name" value="Cro/C1-type_HTH"/>
</dbReference>
<reference evidence="3" key="1">
    <citation type="submission" date="2018-04" db="EMBL/GenBank/DDBJ databases">
        <authorList>
            <person name="Cornet L."/>
        </authorList>
    </citation>
    <scope>NUCLEOTIDE SEQUENCE [LARGE SCALE GENOMIC DNA]</scope>
</reference>
<dbReference type="Proteomes" id="UP000249081">
    <property type="component" value="Unassembled WGS sequence"/>
</dbReference>
<dbReference type="GO" id="GO:0003677">
    <property type="term" value="F:DNA binding"/>
    <property type="evidence" value="ECO:0007669"/>
    <property type="project" value="InterPro"/>
</dbReference>
<dbReference type="EMBL" id="QBMN01000068">
    <property type="protein sequence ID" value="PZO40984.1"/>
    <property type="molecule type" value="Genomic_DNA"/>
</dbReference>
<sequence length="75" mass="8773">MQQKDGKIIWPRDAIRALRKHMSLTQMDFAEQMGVRRQTVSEWENGVYDPDRSTSKFFELLAKTARFEVPPAEDS</sequence>
<dbReference type="PROSITE" id="PS50943">
    <property type="entry name" value="HTH_CROC1"/>
    <property type="match status" value="1"/>
</dbReference>
<name>A0A2W4W760_9CYAN</name>
<dbReference type="SMART" id="SM00530">
    <property type="entry name" value="HTH_XRE"/>
    <property type="match status" value="1"/>
</dbReference>
<dbReference type="SUPFAM" id="SSF47413">
    <property type="entry name" value="lambda repressor-like DNA-binding domains"/>
    <property type="match status" value="1"/>
</dbReference>
<evidence type="ECO:0000313" key="2">
    <source>
        <dbReference type="EMBL" id="PZO40984.1"/>
    </source>
</evidence>
<organism evidence="2 3">
    <name type="scientific">Shackletoniella antarctica</name>
    <dbReference type="NCBI Taxonomy" id="268115"/>
    <lineage>
        <taxon>Bacteria</taxon>
        <taxon>Bacillati</taxon>
        <taxon>Cyanobacteriota</taxon>
        <taxon>Cyanophyceae</taxon>
        <taxon>Oculatellales</taxon>
        <taxon>Oculatellaceae</taxon>
        <taxon>Shackletoniella</taxon>
    </lineage>
</organism>
<dbReference type="Pfam" id="PF01381">
    <property type="entry name" value="HTH_3"/>
    <property type="match status" value="1"/>
</dbReference>
<reference evidence="2 3" key="2">
    <citation type="submission" date="2018-06" db="EMBL/GenBank/DDBJ databases">
        <title>Metagenomic assembly of (sub)arctic Cyanobacteria and their associated microbiome from non-axenic cultures.</title>
        <authorList>
            <person name="Baurain D."/>
        </authorList>
    </citation>
    <scope>NUCLEOTIDE SEQUENCE [LARGE SCALE GENOMIC DNA]</scope>
    <source>
        <strain evidence="2">ULC041bin1</strain>
    </source>
</reference>
<feature type="domain" description="HTH cro/C1-type" evidence="1">
    <location>
        <begin position="15"/>
        <end position="54"/>
    </location>
</feature>
<dbReference type="CDD" id="cd00093">
    <property type="entry name" value="HTH_XRE"/>
    <property type="match status" value="1"/>
</dbReference>
<comment type="caution">
    <text evidence="2">The sequence shown here is derived from an EMBL/GenBank/DDBJ whole genome shotgun (WGS) entry which is preliminary data.</text>
</comment>
<protein>
    <recommendedName>
        <fullName evidence="1">HTH cro/C1-type domain-containing protein</fullName>
    </recommendedName>
</protein>
<gene>
    <name evidence="2" type="ORF">DCF17_11155</name>
</gene>
<dbReference type="Gene3D" id="1.10.260.40">
    <property type="entry name" value="lambda repressor-like DNA-binding domains"/>
    <property type="match status" value="1"/>
</dbReference>
<proteinExistence type="predicted"/>